<dbReference type="AlphaFoldDB" id="A0A4R2RB53"/>
<dbReference type="Gene3D" id="3.10.490.10">
    <property type="entry name" value="Gamma-glutamyl cyclotransferase-like"/>
    <property type="match status" value="1"/>
</dbReference>
<sequence>MVHMFLNGGGMRGGPLHHQLCGAPLVREARTAPRYRFYSVNDQFPALDPVPAGGVAVHGEVYDVPLETLRDSLLPAEPAELEFGVIELDDGSASLAVLLRREYHHTARLTEISEIAAWRTYQEGQRE</sequence>
<name>A0A4R2RB53_9PSEU</name>
<keyword evidence="2" id="KW-0808">Transferase</keyword>
<proteinExistence type="predicted"/>
<comment type="caution">
    <text evidence="2">The sequence shown here is derived from an EMBL/GenBank/DDBJ whole genome shotgun (WGS) entry which is preliminary data.</text>
</comment>
<dbReference type="GO" id="GO:0016740">
    <property type="term" value="F:transferase activity"/>
    <property type="evidence" value="ECO:0007669"/>
    <property type="project" value="UniProtKB-KW"/>
</dbReference>
<dbReference type="OrthoDB" id="424376at2"/>
<protein>
    <submittedName>
        <fullName evidence="2">Gamma-glutamyl AIG2-like cyclotransferase</fullName>
    </submittedName>
</protein>
<evidence type="ECO:0000259" key="1">
    <source>
        <dbReference type="Pfam" id="PF21986"/>
    </source>
</evidence>
<dbReference type="Proteomes" id="UP000294911">
    <property type="component" value="Unassembled WGS sequence"/>
</dbReference>
<organism evidence="2 3">
    <name type="scientific">Tamaricihabitans halophyticus</name>
    <dbReference type="NCBI Taxonomy" id="1262583"/>
    <lineage>
        <taxon>Bacteria</taxon>
        <taxon>Bacillati</taxon>
        <taxon>Actinomycetota</taxon>
        <taxon>Actinomycetes</taxon>
        <taxon>Pseudonocardiales</taxon>
        <taxon>Pseudonocardiaceae</taxon>
        <taxon>Tamaricihabitans</taxon>
    </lineage>
</organism>
<dbReference type="SUPFAM" id="SSF110857">
    <property type="entry name" value="Gamma-glutamyl cyclotransferase-like"/>
    <property type="match status" value="1"/>
</dbReference>
<gene>
    <name evidence="2" type="ORF">EV191_101890</name>
</gene>
<dbReference type="Pfam" id="PF21986">
    <property type="entry name" value="AH_C"/>
    <property type="match status" value="1"/>
</dbReference>
<dbReference type="RefSeq" id="WP_132875475.1">
    <property type="nucleotide sequence ID" value="NZ_SLXQ01000001.1"/>
</dbReference>
<evidence type="ECO:0000313" key="2">
    <source>
        <dbReference type="EMBL" id="TCP56941.1"/>
    </source>
</evidence>
<keyword evidence="3" id="KW-1185">Reference proteome</keyword>
<dbReference type="EMBL" id="SLXQ01000001">
    <property type="protein sequence ID" value="TCP56941.1"/>
    <property type="molecule type" value="Genomic_DNA"/>
</dbReference>
<dbReference type="InterPro" id="IPR053844">
    <property type="entry name" value="AH_C"/>
</dbReference>
<evidence type="ECO:0000313" key="3">
    <source>
        <dbReference type="Proteomes" id="UP000294911"/>
    </source>
</evidence>
<dbReference type="CDD" id="cd06661">
    <property type="entry name" value="GGCT_like"/>
    <property type="match status" value="1"/>
</dbReference>
<reference evidence="2 3" key="1">
    <citation type="submission" date="2019-03" db="EMBL/GenBank/DDBJ databases">
        <title>Genomic Encyclopedia of Type Strains, Phase IV (KMG-IV): sequencing the most valuable type-strain genomes for metagenomic binning, comparative biology and taxonomic classification.</title>
        <authorList>
            <person name="Goeker M."/>
        </authorList>
    </citation>
    <scope>NUCLEOTIDE SEQUENCE [LARGE SCALE GENOMIC DNA]</scope>
    <source>
        <strain evidence="2 3">DSM 45765</strain>
    </source>
</reference>
<accession>A0A4R2RB53</accession>
<dbReference type="InterPro" id="IPR013024">
    <property type="entry name" value="GGCT-like"/>
</dbReference>
<dbReference type="InterPro" id="IPR036568">
    <property type="entry name" value="GGCT-like_sf"/>
</dbReference>
<feature type="domain" description="Allophanate hydrolase C-terminal" evidence="1">
    <location>
        <begin position="2"/>
        <end position="122"/>
    </location>
</feature>